<comment type="caution">
    <text evidence="1">The sequence shown here is derived from an EMBL/GenBank/DDBJ whole genome shotgun (WGS) entry which is preliminary data.</text>
</comment>
<organism evidence="1 2">
    <name type="scientific">Remersonia thermophila</name>
    <dbReference type="NCBI Taxonomy" id="72144"/>
    <lineage>
        <taxon>Eukaryota</taxon>
        <taxon>Fungi</taxon>
        <taxon>Dikarya</taxon>
        <taxon>Ascomycota</taxon>
        <taxon>Pezizomycotina</taxon>
        <taxon>Sordariomycetes</taxon>
        <taxon>Sordariomycetidae</taxon>
        <taxon>Sordariales</taxon>
        <taxon>Sordariales incertae sedis</taxon>
        <taxon>Remersonia</taxon>
    </lineage>
</organism>
<gene>
    <name evidence="1" type="ORF">VTJ83DRAFT_6194</name>
</gene>
<proteinExistence type="predicted"/>
<evidence type="ECO:0000313" key="1">
    <source>
        <dbReference type="EMBL" id="KAL2265094.1"/>
    </source>
</evidence>
<keyword evidence="2" id="KW-1185">Reference proteome</keyword>
<protein>
    <submittedName>
        <fullName evidence="1">Uncharacterized protein</fullName>
    </submittedName>
</protein>
<dbReference type="RefSeq" id="XP_070863821.1">
    <property type="nucleotide sequence ID" value="XM_071012878.1"/>
</dbReference>
<sequence>MFRATSRLAAAVAPGVAKTAVTRAGGAQNKVIPGLVVVGAVSGVVAYVRSQLRYESDAMNRMFAKPNSQKQRALSDIEGVPRKTIYNILNW</sequence>
<name>A0ABR4D6A4_9PEZI</name>
<dbReference type="Proteomes" id="UP001600064">
    <property type="component" value="Unassembled WGS sequence"/>
</dbReference>
<dbReference type="GeneID" id="98127522"/>
<reference evidence="1 2" key="1">
    <citation type="journal article" date="2024" name="Commun. Biol.">
        <title>Comparative genomic analysis of thermophilic fungi reveals convergent evolutionary adaptations and gene losses.</title>
        <authorList>
            <person name="Steindorff A.S."/>
            <person name="Aguilar-Pontes M.V."/>
            <person name="Robinson A.J."/>
            <person name="Andreopoulos B."/>
            <person name="LaButti K."/>
            <person name="Kuo A."/>
            <person name="Mondo S."/>
            <person name="Riley R."/>
            <person name="Otillar R."/>
            <person name="Haridas S."/>
            <person name="Lipzen A."/>
            <person name="Grimwood J."/>
            <person name="Schmutz J."/>
            <person name="Clum A."/>
            <person name="Reid I.D."/>
            <person name="Moisan M.C."/>
            <person name="Butler G."/>
            <person name="Nguyen T.T.M."/>
            <person name="Dewar K."/>
            <person name="Conant G."/>
            <person name="Drula E."/>
            <person name="Henrissat B."/>
            <person name="Hansel C."/>
            <person name="Singer S."/>
            <person name="Hutchinson M.I."/>
            <person name="de Vries R.P."/>
            <person name="Natvig D.O."/>
            <person name="Powell A.J."/>
            <person name="Tsang A."/>
            <person name="Grigoriev I.V."/>
        </authorList>
    </citation>
    <scope>NUCLEOTIDE SEQUENCE [LARGE SCALE GENOMIC DNA]</scope>
    <source>
        <strain evidence="1 2">ATCC 22073</strain>
    </source>
</reference>
<evidence type="ECO:0000313" key="2">
    <source>
        <dbReference type="Proteomes" id="UP001600064"/>
    </source>
</evidence>
<accession>A0ABR4D6A4</accession>
<dbReference type="EMBL" id="JAZGUE010000006">
    <property type="protein sequence ID" value="KAL2265094.1"/>
    <property type="molecule type" value="Genomic_DNA"/>
</dbReference>